<dbReference type="SUPFAM" id="SSF53474">
    <property type="entry name" value="alpha/beta-Hydrolases"/>
    <property type="match status" value="1"/>
</dbReference>
<comment type="caution">
    <text evidence="1">The sequence shown here is derived from an EMBL/GenBank/DDBJ whole genome shotgun (WGS) entry which is preliminary data.</text>
</comment>
<gene>
    <name evidence="1" type="ORF">BJ971_004638</name>
</gene>
<name>A0A7W7I0B1_9ACTN</name>
<dbReference type="AlphaFoldDB" id="A0A7W7I0B1"/>
<dbReference type="InterPro" id="IPR029058">
    <property type="entry name" value="AB_hydrolase_fold"/>
</dbReference>
<accession>A0A7W7I0B1</accession>
<proteinExistence type="predicted"/>
<keyword evidence="2" id="KW-1185">Reference proteome</keyword>
<dbReference type="Pfam" id="PF06821">
    <property type="entry name" value="Ser_hydrolase"/>
    <property type="match status" value="1"/>
</dbReference>
<keyword evidence="1" id="KW-0378">Hydrolase</keyword>
<dbReference type="InterPro" id="IPR010662">
    <property type="entry name" value="RBBP9/YdeN"/>
</dbReference>
<dbReference type="Gene3D" id="3.40.50.1820">
    <property type="entry name" value="alpha/beta hydrolase"/>
    <property type="match status" value="1"/>
</dbReference>
<dbReference type="Proteomes" id="UP000578112">
    <property type="component" value="Unassembled WGS sequence"/>
</dbReference>
<organism evidence="1 2">
    <name type="scientific">Actinoplanes digitatis</name>
    <dbReference type="NCBI Taxonomy" id="1868"/>
    <lineage>
        <taxon>Bacteria</taxon>
        <taxon>Bacillati</taxon>
        <taxon>Actinomycetota</taxon>
        <taxon>Actinomycetes</taxon>
        <taxon>Micromonosporales</taxon>
        <taxon>Micromonosporaceae</taxon>
        <taxon>Actinoplanes</taxon>
    </lineage>
</organism>
<dbReference type="RefSeq" id="WP_184995311.1">
    <property type="nucleotide sequence ID" value="NZ_BOMK01000066.1"/>
</dbReference>
<dbReference type="EMBL" id="JACHNH010000001">
    <property type="protein sequence ID" value="MBB4764082.1"/>
    <property type="molecule type" value="Genomic_DNA"/>
</dbReference>
<sequence>MTSGPGTVIITVPGLRGPVPDHWQTRLAAALPNVRPVPPLGRENPSLDERVAALQETIEATAGPVVIVAHSAGVITTVHWAAGRTAGRVRGALLATPPDLSRPLPAEYPSLSALAGLGWLPIPRQPLPFPSIVAASADDALGDPALVRSLADAWGSEYRELGAVGHLNPASGYGDWPGAEPLIKELDHPEAPR</sequence>
<protein>
    <submittedName>
        <fullName evidence="1">Putative alpha/beta hydrolase family esterase</fullName>
    </submittedName>
</protein>
<evidence type="ECO:0000313" key="2">
    <source>
        <dbReference type="Proteomes" id="UP000578112"/>
    </source>
</evidence>
<dbReference type="GO" id="GO:0016787">
    <property type="term" value="F:hydrolase activity"/>
    <property type="evidence" value="ECO:0007669"/>
    <property type="project" value="UniProtKB-KW"/>
</dbReference>
<reference evidence="1 2" key="1">
    <citation type="submission" date="2020-08" db="EMBL/GenBank/DDBJ databases">
        <title>Sequencing the genomes of 1000 actinobacteria strains.</title>
        <authorList>
            <person name="Klenk H.-P."/>
        </authorList>
    </citation>
    <scope>NUCLEOTIDE SEQUENCE [LARGE SCALE GENOMIC DNA]</scope>
    <source>
        <strain evidence="1 2">DSM 43149</strain>
    </source>
</reference>
<evidence type="ECO:0000313" key="1">
    <source>
        <dbReference type="EMBL" id="MBB4764082.1"/>
    </source>
</evidence>